<feature type="non-terminal residue" evidence="1">
    <location>
        <position position="1"/>
    </location>
</feature>
<evidence type="ECO:0000313" key="1">
    <source>
        <dbReference type="EMBL" id="SBQ56036.1"/>
    </source>
</evidence>
<organism evidence="1">
    <name type="scientific">Nothobranchius korthausae</name>
    <dbReference type="NCBI Taxonomy" id="1143690"/>
    <lineage>
        <taxon>Eukaryota</taxon>
        <taxon>Metazoa</taxon>
        <taxon>Chordata</taxon>
        <taxon>Craniata</taxon>
        <taxon>Vertebrata</taxon>
        <taxon>Euteleostomi</taxon>
        <taxon>Actinopterygii</taxon>
        <taxon>Neopterygii</taxon>
        <taxon>Teleostei</taxon>
        <taxon>Neoteleostei</taxon>
        <taxon>Acanthomorphata</taxon>
        <taxon>Ovalentaria</taxon>
        <taxon>Atherinomorphae</taxon>
        <taxon>Cyprinodontiformes</taxon>
        <taxon>Nothobranchiidae</taxon>
        <taxon>Nothobranchius</taxon>
    </lineage>
</organism>
<gene>
    <name evidence="1" type="primary">Nfu_g_1_018752</name>
</gene>
<dbReference type="AlphaFoldDB" id="A0A1A8FB57"/>
<feature type="non-terminal residue" evidence="1">
    <location>
        <position position="59"/>
    </location>
</feature>
<sequence length="59" mass="6946">NPLNWLPPTSTIWKHLTCFDFNHLKDKTVKCQNKSSTFNVKNCEPHWNFLKTTNSAKLQ</sequence>
<proteinExistence type="predicted"/>
<reference evidence="1" key="1">
    <citation type="submission" date="2016-05" db="EMBL/GenBank/DDBJ databases">
        <authorList>
            <person name="Lavstsen T."/>
            <person name="Jespersen J.S."/>
        </authorList>
    </citation>
    <scope>NUCLEOTIDE SEQUENCE</scope>
    <source>
        <tissue evidence="1">Brain</tissue>
    </source>
</reference>
<accession>A0A1A8FB57</accession>
<protein>
    <submittedName>
        <fullName evidence="1">Uncharacterized protein</fullName>
    </submittedName>
</protein>
<dbReference type="EMBL" id="HAEB01009509">
    <property type="protein sequence ID" value="SBQ56036.1"/>
    <property type="molecule type" value="Transcribed_RNA"/>
</dbReference>
<name>A0A1A8FB57_9TELE</name>
<reference evidence="1" key="2">
    <citation type="submission" date="2016-06" db="EMBL/GenBank/DDBJ databases">
        <title>The genome of a short-lived fish provides insights into sex chromosome evolution and the genetic control of aging.</title>
        <authorList>
            <person name="Reichwald K."/>
            <person name="Felder M."/>
            <person name="Petzold A."/>
            <person name="Koch P."/>
            <person name="Groth M."/>
            <person name="Platzer M."/>
        </authorList>
    </citation>
    <scope>NUCLEOTIDE SEQUENCE</scope>
    <source>
        <tissue evidence="1">Brain</tissue>
    </source>
</reference>